<dbReference type="EMBL" id="CP036525">
    <property type="protein sequence ID" value="QDT03047.1"/>
    <property type="molecule type" value="Genomic_DNA"/>
</dbReference>
<reference evidence="1 2" key="1">
    <citation type="submission" date="2019-02" db="EMBL/GenBank/DDBJ databases">
        <title>Deep-cultivation of Planctomycetes and their phenomic and genomic characterization uncovers novel biology.</title>
        <authorList>
            <person name="Wiegand S."/>
            <person name="Jogler M."/>
            <person name="Boedeker C."/>
            <person name="Pinto D."/>
            <person name="Vollmers J."/>
            <person name="Rivas-Marin E."/>
            <person name="Kohn T."/>
            <person name="Peeters S.H."/>
            <person name="Heuer A."/>
            <person name="Rast P."/>
            <person name="Oberbeckmann S."/>
            <person name="Bunk B."/>
            <person name="Jeske O."/>
            <person name="Meyerdierks A."/>
            <person name="Storesund J.E."/>
            <person name="Kallscheuer N."/>
            <person name="Luecker S."/>
            <person name="Lage O.M."/>
            <person name="Pohl T."/>
            <person name="Merkel B.J."/>
            <person name="Hornburger P."/>
            <person name="Mueller R.-W."/>
            <person name="Bruemmer F."/>
            <person name="Labrenz M."/>
            <person name="Spormann A.M."/>
            <person name="Op den Camp H."/>
            <person name="Overmann J."/>
            <person name="Amann R."/>
            <person name="Jetten M.S.M."/>
            <person name="Mascher T."/>
            <person name="Medema M.H."/>
            <person name="Devos D.P."/>
            <person name="Kaster A.-K."/>
            <person name="Ovreas L."/>
            <person name="Rohde M."/>
            <person name="Galperin M.Y."/>
            <person name="Jogler C."/>
        </authorList>
    </citation>
    <scope>NUCLEOTIDE SEQUENCE [LARGE SCALE GENOMIC DNA]</scope>
    <source>
        <strain evidence="1 2">K22_7</strain>
    </source>
</reference>
<dbReference type="Proteomes" id="UP000318538">
    <property type="component" value="Chromosome"/>
</dbReference>
<name>A0A517N7C3_9BACT</name>
<dbReference type="AlphaFoldDB" id="A0A517N7C3"/>
<gene>
    <name evidence="1" type="ORF">K227x_14260</name>
</gene>
<protein>
    <submittedName>
        <fullName evidence="1">Uncharacterized protein</fullName>
    </submittedName>
</protein>
<evidence type="ECO:0000313" key="1">
    <source>
        <dbReference type="EMBL" id="QDT03047.1"/>
    </source>
</evidence>
<sequence length="53" mass="6132">MKCTGGRESRFLVCLHVFRPSPVISNVIWLEITSHVAVSEQRVQEENTMCLNW</sequence>
<evidence type="ECO:0000313" key="2">
    <source>
        <dbReference type="Proteomes" id="UP000318538"/>
    </source>
</evidence>
<proteinExistence type="predicted"/>
<keyword evidence="2" id="KW-1185">Reference proteome</keyword>
<organism evidence="1 2">
    <name type="scientific">Rubripirellula lacrimiformis</name>
    <dbReference type="NCBI Taxonomy" id="1930273"/>
    <lineage>
        <taxon>Bacteria</taxon>
        <taxon>Pseudomonadati</taxon>
        <taxon>Planctomycetota</taxon>
        <taxon>Planctomycetia</taxon>
        <taxon>Pirellulales</taxon>
        <taxon>Pirellulaceae</taxon>
        <taxon>Rubripirellula</taxon>
    </lineage>
</organism>
<accession>A0A517N7C3</accession>
<dbReference type="KEGG" id="rlc:K227x_14260"/>